<gene>
    <name evidence="1" type="ORF">OMP40_16330</name>
</gene>
<dbReference type="EMBL" id="JAPDIA010000003">
    <property type="protein sequence ID" value="MDG0810763.1"/>
    <property type="molecule type" value="Genomic_DNA"/>
</dbReference>
<reference evidence="1" key="1">
    <citation type="submission" date="2022-10" db="EMBL/GenBank/DDBJ databases">
        <title>Comparative genomic analysis of Cohnella hashimotonis sp. nov., isolated from the International Space Station.</title>
        <authorList>
            <person name="Simpson A."/>
            <person name="Venkateswaran K."/>
        </authorList>
    </citation>
    <scope>NUCLEOTIDE SEQUENCE</scope>
    <source>
        <strain evidence="1">DSM 28161</strain>
    </source>
</reference>
<protein>
    <submittedName>
        <fullName evidence="1">Uncharacterized protein</fullName>
    </submittedName>
</protein>
<dbReference type="Proteomes" id="UP001153404">
    <property type="component" value="Unassembled WGS sequence"/>
</dbReference>
<sequence length="83" mass="9080">MMAMPVLTLSLILENACTRPSNTMSPEYVPCGYTPLSTFISVDLPAPFSPIRQWISPRSTLKLTSVSALTPGNSFVMLFISKI</sequence>
<organism evidence="1 2">
    <name type="scientific">Cohnella rhizosphaerae</name>
    <dbReference type="NCBI Taxonomy" id="1457232"/>
    <lineage>
        <taxon>Bacteria</taxon>
        <taxon>Bacillati</taxon>
        <taxon>Bacillota</taxon>
        <taxon>Bacilli</taxon>
        <taxon>Bacillales</taxon>
        <taxon>Paenibacillaceae</taxon>
        <taxon>Cohnella</taxon>
    </lineage>
</organism>
<accession>A0A9X4QTV1</accession>
<keyword evidence="2" id="KW-1185">Reference proteome</keyword>
<comment type="caution">
    <text evidence="1">The sequence shown here is derived from an EMBL/GenBank/DDBJ whole genome shotgun (WGS) entry which is preliminary data.</text>
</comment>
<name>A0A9X4QTV1_9BACL</name>
<evidence type="ECO:0000313" key="1">
    <source>
        <dbReference type="EMBL" id="MDG0810763.1"/>
    </source>
</evidence>
<evidence type="ECO:0000313" key="2">
    <source>
        <dbReference type="Proteomes" id="UP001153404"/>
    </source>
</evidence>
<dbReference type="AlphaFoldDB" id="A0A9X4QTV1"/>
<proteinExistence type="predicted"/>